<keyword evidence="1" id="KW-0533">Nickel</keyword>
<dbReference type="InterPro" id="IPR002822">
    <property type="entry name" value="Ni_insertion"/>
</dbReference>
<dbReference type="PANTHER" id="PTHR36566">
    <property type="entry name" value="NICKEL INSERTION PROTEIN-RELATED"/>
    <property type="match status" value="1"/>
</dbReference>
<dbReference type="Pfam" id="PF01969">
    <property type="entry name" value="Ni_insertion"/>
    <property type="match status" value="1"/>
</dbReference>
<accession>A0A6L5XZ93</accession>
<protein>
    <submittedName>
        <fullName evidence="2">LarC family nickel insertion protein</fullName>
    </submittedName>
</protein>
<sequence length="397" mass="44252">MLKLIFLDCSSGVSGNQLIGALYELCTSVQKKNFLTAICSAFPDSEIITPQIVPCPNHSASGLAITVSSEILNQPYWNEEITFSSIRNYINTLPVSFVIRKQIVAIYTLMQKSVSKTRNIPEEQIFFPPLKTYKTIILITGCCLLFSILQPDKIYASPVSLCFGTSSPPVPEMLELLANIPVSIQYSQPAICTLEGVAILNYFVTNYEPLPTADIESYGFGIDSNESKTCLCAILLHKNQSEHDQPKLQMPAITDTIVEIRCNLDDMTPESIGYVSSLLLEQGALDVYTTAIGMKKNRPATMLTCLCKEPLVTKLSHLILLHTATLGIRLYHCDRITLNSEKVPIETSYGTIHFKISKGFGIEKLKPEYEDLRSCAECHNLPLSVIKEEAYRCFYHI</sequence>
<reference evidence="2 3" key="1">
    <citation type="submission" date="2019-08" db="EMBL/GenBank/DDBJ databases">
        <title>In-depth cultivation of the pig gut microbiome towards novel bacterial diversity and tailored functional studies.</title>
        <authorList>
            <person name="Wylensek D."/>
            <person name="Hitch T.C.A."/>
            <person name="Clavel T."/>
        </authorList>
    </citation>
    <scope>NUCLEOTIDE SEQUENCE [LARGE SCALE GENOMIC DNA]</scope>
    <source>
        <strain evidence="2 3">WCA-693-APC-MOT-I</strain>
    </source>
</reference>
<evidence type="ECO:0000313" key="2">
    <source>
        <dbReference type="EMBL" id="MSS64196.1"/>
    </source>
</evidence>
<organism evidence="2 3">
    <name type="scientific">Velocimicrobium porci</name>
    <dbReference type="NCBI Taxonomy" id="2606634"/>
    <lineage>
        <taxon>Bacteria</taxon>
        <taxon>Bacillati</taxon>
        <taxon>Bacillota</taxon>
        <taxon>Clostridia</taxon>
        <taxon>Lachnospirales</taxon>
        <taxon>Lachnospiraceae</taxon>
        <taxon>Velocimicrobium</taxon>
    </lineage>
</organism>
<proteinExistence type="predicted"/>
<dbReference type="Proteomes" id="UP000482209">
    <property type="component" value="Unassembled WGS sequence"/>
</dbReference>
<dbReference type="AlphaFoldDB" id="A0A6L5XZ93"/>
<dbReference type="PANTHER" id="PTHR36566:SF1">
    <property type="entry name" value="PYRIDINIUM-3,5-BISTHIOCARBOXYLIC ACID MONONUCLEOTIDE NICKEL INSERTION PROTEIN"/>
    <property type="match status" value="1"/>
</dbReference>
<gene>
    <name evidence="2" type="ORF">FYJ58_09955</name>
</gene>
<evidence type="ECO:0000256" key="1">
    <source>
        <dbReference type="ARBA" id="ARBA00022596"/>
    </source>
</evidence>
<keyword evidence="3" id="KW-1185">Reference proteome</keyword>
<comment type="caution">
    <text evidence="2">The sequence shown here is derived from an EMBL/GenBank/DDBJ whole genome shotgun (WGS) entry which is preliminary data.</text>
</comment>
<evidence type="ECO:0000313" key="3">
    <source>
        <dbReference type="Proteomes" id="UP000482209"/>
    </source>
</evidence>
<dbReference type="Gene3D" id="3.30.70.1380">
    <property type="entry name" value="Transcriptional regulatory protein pf0864 domain like"/>
    <property type="match status" value="1"/>
</dbReference>
<dbReference type="EMBL" id="VUMT01000014">
    <property type="protein sequence ID" value="MSS64196.1"/>
    <property type="molecule type" value="Genomic_DNA"/>
</dbReference>
<name>A0A6L5XZ93_9FIRM</name>